<feature type="compositionally biased region" description="Basic and acidic residues" evidence="2">
    <location>
        <begin position="457"/>
        <end position="498"/>
    </location>
</feature>
<comment type="caution">
    <text evidence="4">The sequence shown here is derived from an EMBL/GenBank/DDBJ whole genome shotgun (WGS) entry which is preliminary data.</text>
</comment>
<dbReference type="GO" id="GO:0005886">
    <property type="term" value="C:plasma membrane"/>
    <property type="evidence" value="ECO:0007669"/>
    <property type="project" value="InterPro"/>
</dbReference>
<organism evidence="4 5">
    <name type="scientific">Mugilogobius chulae</name>
    <name type="common">yellowstripe goby</name>
    <dbReference type="NCBI Taxonomy" id="88201"/>
    <lineage>
        <taxon>Eukaryota</taxon>
        <taxon>Metazoa</taxon>
        <taxon>Chordata</taxon>
        <taxon>Craniata</taxon>
        <taxon>Vertebrata</taxon>
        <taxon>Euteleostomi</taxon>
        <taxon>Actinopterygii</taxon>
        <taxon>Neopterygii</taxon>
        <taxon>Teleostei</taxon>
        <taxon>Neoteleostei</taxon>
        <taxon>Acanthomorphata</taxon>
        <taxon>Gobiaria</taxon>
        <taxon>Gobiiformes</taxon>
        <taxon>Gobioidei</taxon>
        <taxon>Gobiidae</taxon>
        <taxon>Gobionellinae</taxon>
        <taxon>Mugilogobius</taxon>
    </lineage>
</organism>
<name>A0AAW0NIA7_9GOBI</name>
<dbReference type="PANTHER" id="PTHR16830:SF12">
    <property type="entry name" value="PDZ DOMAIN-CONTAINING PROTEIN"/>
    <property type="match status" value="1"/>
</dbReference>
<sequence length="852" mass="93726">MENKADVKAIMARFQANGSTSEDPPSATSPGRPKIQTKLSSEALFMKKPTTDSGASIPPKPSYIKNTPNLPGKSETPEPSKAKALANKFANSQEETKPPFDKNKLPTKPSFMQLSEPKAALTDTKPVFPKPGLSKAGTEANLVFPKPGLNVTDAKLVFPKPGLNGTEVKPVFPKPGLNGTDAKPVFPKPGLNGTDAKPAFPKPSLNNTVTEPKPVFTKLTSPKPNWIKEDSVTSSPAEAPPTLAPKIPPTQLKPSNNFFKLQQKMEANIQHTTKAEVSTDNASRPTLPVMPAAKPTPKNPLFNKEPAEQDKPSAVNKLAANILNSVAPTVPPASKKPSLRKPSPRIQDGDPNAPKKNPLPNSLALGPAPAKPNRPPNVNLSVIKRETDTPADEPKKIVPPPPPSHPSNHSNPVTPAPPPVPSLPRETQNPFHPSQMSKDKDEDDDDDGEMYEDLDERWEAAEQKQEKKKEKDDKEEKKRLEAEKKEQKEREKKEQEARKKFKLVGPRLAGHHPYPWQPEGKWLARAQDGSIGYVKIPSVKIDYNSLKQTAEQAYEPDVYDDIDTAPPEKSKAKEVAFPPPPVIGGEEIYDDVDQVVDVSSSEAEPSPVKPRVFQWMLERSKRAPSNKVLPPPILPSGHPENKGGAIDEEIYDDVDQNFPPPPPVINVLKVDPKKQKKLEKEEKEFRKKFKFEGEISVLDQVTIIPNLTNKKWSNKELQLKAGEKLDVIVKAVDNKLICRNEDGKFGYVSTSYIVSDDGDIYDDIGDGDQMVCSSAGSFYGKQRFDYLKPIAEEERKVEEAEKKLREEQSVSTNSCLKQTQTPSLNSISSCDLSSLLHCCPSVEDEPQGGTML</sequence>
<feature type="compositionally biased region" description="Acidic residues" evidence="2">
    <location>
        <begin position="441"/>
        <end position="456"/>
    </location>
</feature>
<dbReference type="GO" id="GO:0007229">
    <property type="term" value="P:integrin-mediated signaling pathway"/>
    <property type="evidence" value="ECO:0007669"/>
    <property type="project" value="InterPro"/>
</dbReference>
<protein>
    <recommendedName>
        <fullName evidence="3">Helically-extended SH3 domain-containing protein</fullName>
    </recommendedName>
</protein>
<keyword evidence="1" id="KW-0597">Phosphoprotein</keyword>
<evidence type="ECO:0000256" key="1">
    <source>
        <dbReference type="ARBA" id="ARBA00022553"/>
    </source>
</evidence>
<dbReference type="GO" id="GO:0072659">
    <property type="term" value="P:protein localization to plasma membrane"/>
    <property type="evidence" value="ECO:0007669"/>
    <property type="project" value="TreeGrafter"/>
</dbReference>
<gene>
    <name evidence="4" type="ORF">WMY93_021603</name>
</gene>
<dbReference type="PANTHER" id="PTHR16830">
    <property type="entry name" value="SH2 CONTAINING ADAPTOR PRAM-1 RELATED"/>
    <property type="match status" value="1"/>
</dbReference>
<feature type="compositionally biased region" description="Polar residues" evidence="2">
    <location>
        <begin position="269"/>
        <end position="284"/>
    </location>
</feature>
<feature type="compositionally biased region" description="Polar residues" evidence="2">
    <location>
        <begin position="16"/>
        <end position="29"/>
    </location>
</feature>
<feature type="compositionally biased region" description="Basic and acidic residues" evidence="2">
    <location>
        <begin position="383"/>
        <end position="396"/>
    </location>
</feature>
<dbReference type="Gene3D" id="2.30.30.40">
    <property type="entry name" value="SH3 Domains"/>
    <property type="match status" value="1"/>
</dbReference>
<reference evidence="5" key="1">
    <citation type="submission" date="2024-04" db="EMBL/GenBank/DDBJ databases">
        <title>Salinicola lusitanus LLJ914,a marine bacterium isolated from the Okinawa Trough.</title>
        <authorList>
            <person name="Li J."/>
        </authorList>
    </citation>
    <scope>NUCLEOTIDE SEQUENCE [LARGE SCALE GENOMIC DNA]</scope>
</reference>
<feature type="compositionally biased region" description="Basic and acidic residues" evidence="2">
    <location>
        <begin position="94"/>
        <end position="104"/>
    </location>
</feature>
<dbReference type="InterPro" id="IPR043443">
    <property type="entry name" value="FYB1/2-like"/>
</dbReference>
<dbReference type="EMBL" id="JBBPFD010000015">
    <property type="protein sequence ID" value="KAK7896278.1"/>
    <property type="molecule type" value="Genomic_DNA"/>
</dbReference>
<dbReference type="GO" id="GO:0050852">
    <property type="term" value="P:T cell receptor signaling pathway"/>
    <property type="evidence" value="ECO:0007669"/>
    <property type="project" value="TreeGrafter"/>
</dbReference>
<feature type="compositionally biased region" description="Polar residues" evidence="2">
    <location>
        <begin position="425"/>
        <end position="436"/>
    </location>
</feature>
<keyword evidence="5" id="KW-1185">Reference proteome</keyword>
<dbReference type="SUPFAM" id="SSF50044">
    <property type="entry name" value="SH3-domain"/>
    <property type="match status" value="1"/>
</dbReference>
<evidence type="ECO:0000259" key="3">
    <source>
        <dbReference type="Pfam" id="PF14603"/>
    </source>
</evidence>
<dbReference type="AlphaFoldDB" id="A0AAW0NIA7"/>
<evidence type="ECO:0000313" key="5">
    <source>
        <dbReference type="Proteomes" id="UP001460270"/>
    </source>
</evidence>
<dbReference type="Proteomes" id="UP001460270">
    <property type="component" value="Unassembled WGS sequence"/>
</dbReference>
<feature type="region of interest" description="Disordered" evidence="2">
    <location>
        <begin position="14"/>
        <end position="140"/>
    </location>
</feature>
<dbReference type="Pfam" id="PF14603">
    <property type="entry name" value="hSH3"/>
    <property type="match status" value="1"/>
</dbReference>
<dbReference type="FunFam" id="2.30.30.40:FF:000156">
    <property type="entry name" value="FYN-binding protein-like isoform X1"/>
    <property type="match status" value="1"/>
</dbReference>
<feature type="region of interest" description="Disordered" evidence="2">
    <location>
        <begin position="161"/>
        <end position="518"/>
    </location>
</feature>
<evidence type="ECO:0000313" key="4">
    <source>
        <dbReference type="EMBL" id="KAK7896278.1"/>
    </source>
</evidence>
<proteinExistence type="predicted"/>
<dbReference type="InterPro" id="IPR036028">
    <property type="entry name" value="SH3-like_dom_sf"/>
</dbReference>
<evidence type="ECO:0000256" key="2">
    <source>
        <dbReference type="SAM" id="MobiDB-lite"/>
    </source>
</evidence>
<accession>A0AAW0NIA7</accession>
<feature type="compositionally biased region" description="Pro residues" evidence="2">
    <location>
        <begin position="238"/>
        <end position="248"/>
    </location>
</feature>
<feature type="domain" description="Helically-extended SH3" evidence="3">
    <location>
        <begin position="685"/>
        <end position="768"/>
    </location>
</feature>
<feature type="region of interest" description="Disordered" evidence="2">
    <location>
        <begin position="554"/>
        <end position="586"/>
    </location>
</feature>
<dbReference type="InterPro" id="IPR029294">
    <property type="entry name" value="hSH3"/>
</dbReference>